<proteinExistence type="inferred from homology"/>
<keyword evidence="6 9" id="KW-1133">Transmembrane helix</keyword>
<dbReference type="InterPro" id="IPR018628">
    <property type="entry name" value="Coa3_CC"/>
</dbReference>
<protein>
    <recommendedName>
        <fullName evidence="9">Cytochrome c oxidase assembly factor 3</fullName>
    </recommendedName>
</protein>
<feature type="compositionally biased region" description="Basic and acidic residues" evidence="10">
    <location>
        <begin position="70"/>
        <end position="81"/>
    </location>
</feature>
<evidence type="ECO:0000256" key="9">
    <source>
        <dbReference type="RuleBase" id="RU367056"/>
    </source>
</evidence>
<dbReference type="Pfam" id="PF09813">
    <property type="entry name" value="Coa3_cc"/>
    <property type="match status" value="1"/>
</dbReference>
<keyword evidence="7 9" id="KW-0496">Mitochondrion</keyword>
<evidence type="ECO:0000256" key="4">
    <source>
        <dbReference type="ARBA" id="ARBA00011351"/>
    </source>
</evidence>
<keyword evidence="9" id="KW-0999">Mitochondrion inner membrane</keyword>
<dbReference type="Proteomes" id="UP000789739">
    <property type="component" value="Unassembled WGS sequence"/>
</dbReference>
<dbReference type="AlphaFoldDB" id="A0A9N9CGT4"/>
<comment type="subcellular location">
    <subcellularLocation>
        <location evidence="2">Mitochondrion membrane</location>
        <topology evidence="2">Single-pass membrane protein</topology>
    </subcellularLocation>
</comment>
<evidence type="ECO:0000256" key="3">
    <source>
        <dbReference type="ARBA" id="ARBA00007035"/>
    </source>
</evidence>
<dbReference type="GO" id="GO:0005743">
    <property type="term" value="C:mitochondrial inner membrane"/>
    <property type="evidence" value="ECO:0007669"/>
    <property type="project" value="UniProtKB-UniRule"/>
</dbReference>
<feature type="transmembrane region" description="Helical" evidence="9">
    <location>
        <begin position="31"/>
        <end position="52"/>
    </location>
</feature>
<feature type="region of interest" description="Disordered" evidence="10">
    <location>
        <begin position="60"/>
        <end position="81"/>
    </location>
</feature>
<evidence type="ECO:0000256" key="10">
    <source>
        <dbReference type="SAM" id="MobiDB-lite"/>
    </source>
</evidence>
<evidence type="ECO:0000313" key="13">
    <source>
        <dbReference type="Proteomes" id="UP000789739"/>
    </source>
</evidence>
<evidence type="ECO:0000256" key="1">
    <source>
        <dbReference type="ARBA" id="ARBA00003064"/>
    </source>
</evidence>
<evidence type="ECO:0000256" key="2">
    <source>
        <dbReference type="ARBA" id="ARBA00004304"/>
    </source>
</evidence>
<gene>
    <name evidence="12" type="ORF">PBRASI_LOCUS7742</name>
</gene>
<dbReference type="InterPro" id="IPR041752">
    <property type="entry name" value="Coa3"/>
</dbReference>
<comment type="function">
    <text evidence="1 9">Required for assembly of cytochrome c oxidase (complex IV).</text>
</comment>
<dbReference type="PANTHER" id="PTHR15642">
    <property type="entry name" value="CYTOCHROME C OXIDASE ASSEMBLY FACTOR 3, MITOCHONDRIAL"/>
    <property type="match status" value="1"/>
</dbReference>
<dbReference type="PANTHER" id="PTHR15642:SF3">
    <property type="entry name" value="CYTOCHROME C OXIDASE ASSEMBLY FACTOR 3 HOMOLOG, MITOCHONDRIAL"/>
    <property type="match status" value="1"/>
</dbReference>
<evidence type="ECO:0000256" key="5">
    <source>
        <dbReference type="ARBA" id="ARBA00022692"/>
    </source>
</evidence>
<feature type="domain" description="Cytochrome c oxidase assembly factor 3 mitochondrial coiled-coil" evidence="11">
    <location>
        <begin position="18"/>
        <end position="59"/>
    </location>
</feature>
<comment type="caution">
    <text evidence="12">The sequence shown here is derived from an EMBL/GenBank/DDBJ whole genome shotgun (WGS) entry which is preliminary data.</text>
</comment>
<dbReference type="EMBL" id="CAJVPI010001246">
    <property type="protein sequence ID" value="CAG8602894.1"/>
    <property type="molecule type" value="Genomic_DNA"/>
</dbReference>
<evidence type="ECO:0000256" key="8">
    <source>
        <dbReference type="ARBA" id="ARBA00023136"/>
    </source>
</evidence>
<sequence length="81" mass="8768">MLAEPSKYQTKDSSFTPALQRARRPWLVRNALTGLGLLGFVGAVFAYSMYAVKQDDFGDVGMPPLPSQSESDKKIETSAAG</sequence>
<comment type="similarity">
    <text evidence="3 9">Belongs to the COA3 family.</text>
</comment>
<organism evidence="12 13">
    <name type="scientific">Paraglomus brasilianum</name>
    <dbReference type="NCBI Taxonomy" id="144538"/>
    <lineage>
        <taxon>Eukaryota</taxon>
        <taxon>Fungi</taxon>
        <taxon>Fungi incertae sedis</taxon>
        <taxon>Mucoromycota</taxon>
        <taxon>Glomeromycotina</taxon>
        <taxon>Glomeromycetes</taxon>
        <taxon>Paraglomerales</taxon>
        <taxon>Paraglomeraceae</taxon>
        <taxon>Paraglomus</taxon>
    </lineage>
</organism>
<evidence type="ECO:0000256" key="7">
    <source>
        <dbReference type="ARBA" id="ARBA00023128"/>
    </source>
</evidence>
<evidence type="ECO:0000313" key="12">
    <source>
        <dbReference type="EMBL" id="CAG8602894.1"/>
    </source>
</evidence>
<evidence type="ECO:0000259" key="11">
    <source>
        <dbReference type="Pfam" id="PF09813"/>
    </source>
</evidence>
<keyword evidence="8 9" id="KW-0472">Membrane</keyword>
<keyword evidence="5 9" id="KW-0812">Transmembrane</keyword>
<dbReference type="OrthoDB" id="10018333at2759"/>
<accession>A0A9N9CGT4</accession>
<evidence type="ECO:0000256" key="6">
    <source>
        <dbReference type="ARBA" id="ARBA00022989"/>
    </source>
</evidence>
<comment type="subunit">
    <text evidence="4 9">Component of 250-400 kDa complexes called cytochrome oxidase assembly intermediates or COA complexes.</text>
</comment>
<reference evidence="12" key="1">
    <citation type="submission" date="2021-06" db="EMBL/GenBank/DDBJ databases">
        <authorList>
            <person name="Kallberg Y."/>
            <person name="Tangrot J."/>
            <person name="Rosling A."/>
        </authorList>
    </citation>
    <scope>NUCLEOTIDE SEQUENCE</scope>
    <source>
        <strain evidence="12">BR232B</strain>
    </source>
</reference>
<name>A0A9N9CGT4_9GLOM</name>
<keyword evidence="13" id="KW-1185">Reference proteome</keyword>
<dbReference type="GO" id="GO:0033617">
    <property type="term" value="P:mitochondrial respiratory chain complex IV assembly"/>
    <property type="evidence" value="ECO:0007669"/>
    <property type="project" value="UniProtKB-UniRule"/>
</dbReference>